<dbReference type="Proteomes" id="UP000799444">
    <property type="component" value="Unassembled WGS sequence"/>
</dbReference>
<proteinExistence type="predicted"/>
<feature type="region of interest" description="Disordered" evidence="1">
    <location>
        <begin position="76"/>
        <end position="106"/>
    </location>
</feature>
<protein>
    <submittedName>
        <fullName evidence="2">Uncharacterized protein</fullName>
    </submittedName>
</protein>
<reference evidence="2" key="1">
    <citation type="journal article" date="2020" name="Stud. Mycol.">
        <title>101 Dothideomycetes genomes: a test case for predicting lifestyles and emergence of pathogens.</title>
        <authorList>
            <person name="Haridas S."/>
            <person name="Albert R."/>
            <person name="Binder M."/>
            <person name="Bloem J."/>
            <person name="Labutti K."/>
            <person name="Salamov A."/>
            <person name="Andreopoulos B."/>
            <person name="Baker S."/>
            <person name="Barry K."/>
            <person name="Bills G."/>
            <person name="Bluhm B."/>
            <person name="Cannon C."/>
            <person name="Castanera R."/>
            <person name="Culley D."/>
            <person name="Daum C."/>
            <person name="Ezra D."/>
            <person name="Gonzalez J."/>
            <person name="Henrissat B."/>
            <person name="Kuo A."/>
            <person name="Liang C."/>
            <person name="Lipzen A."/>
            <person name="Lutzoni F."/>
            <person name="Magnuson J."/>
            <person name="Mondo S."/>
            <person name="Nolan M."/>
            <person name="Ohm R."/>
            <person name="Pangilinan J."/>
            <person name="Park H.-J."/>
            <person name="Ramirez L."/>
            <person name="Alfaro M."/>
            <person name="Sun H."/>
            <person name="Tritt A."/>
            <person name="Yoshinaga Y."/>
            <person name="Zwiers L.-H."/>
            <person name="Turgeon B."/>
            <person name="Goodwin S."/>
            <person name="Spatafora J."/>
            <person name="Crous P."/>
            <person name="Grigoriev I."/>
        </authorList>
    </citation>
    <scope>NUCLEOTIDE SEQUENCE</scope>
    <source>
        <strain evidence="2">CBS 125425</strain>
    </source>
</reference>
<evidence type="ECO:0000256" key="1">
    <source>
        <dbReference type="SAM" id="MobiDB-lite"/>
    </source>
</evidence>
<dbReference type="EMBL" id="ML996225">
    <property type="protein sequence ID" value="KAF2730136.1"/>
    <property type="molecule type" value="Genomic_DNA"/>
</dbReference>
<sequence length="106" mass="11361">MARHRSGHVGSLAVNMMGNDCEVGSGAEPPQAMAPHRQRATTGTLAFCPAGGSGRSLPGSCFQSRVQYLRHQPMQPELPWAWSPPPPPSSPPQQQSSGRRPRLHNG</sequence>
<dbReference type="AlphaFoldDB" id="A0A9P4QSJ5"/>
<keyword evidence="3" id="KW-1185">Reference proteome</keyword>
<name>A0A9P4QSJ5_9PLEO</name>
<comment type="caution">
    <text evidence="2">The sequence shown here is derived from an EMBL/GenBank/DDBJ whole genome shotgun (WGS) entry which is preliminary data.</text>
</comment>
<gene>
    <name evidence="2" type="ORF">EJ04DRAFT_50581</name>
</gene>
<organism evidence="2 3">
    <name type="scientific">Polyplosphaeria fusca</name>
    <dbReference type="NCBI Taxonomy" id="682080"/>
    <lineage>
        <taxon>Eukaryota</taxon>
        <taxon>Fungi</taxon>
        <taxon>Dikarya</taxon>
        <taxon>Ascomycota</taxon>
        <taxon>Pezizomycotina</taxon>
        <taxon>Dothideomycetes</taxon>
        <taxon>Pleosporomycetidae</taxon>
        <taxon>Pleosporales</taxon>
        <taxon>Tetraplosphaeriaceae</taxon>
        <taxon>Polyplosphaeria</taxon>
    </lineage>
</organism>
<accession>A0A9P4QSJ5</accession>
<evidence type="ECO:0000313" key="3">
    <source>
        <dbReference type="Proteomes" id="UP000799444"/>
    </source>
</evidence>
<evidence type="ECO:0000313" key="2">
    <source>
        <dbReference type="EMBL" id="KAF2730136.1"/>
    </source>
</evidence>
<feature type="compositionally biased region" description="Pro residues" evidence="1">
    <location>
        <begin position="82"/>
        <end position="91"/>
    </location>
</feature>